<dbReference type="InterPro" id="IPR009057">
    <property type="entry name" value="Homeodomain-like_sf"/>
</dbReference>
<dbReference type="InterPro" id="IPR023772">
    <property type="entry name" value="DNA-bd_HTH_TetR-type_CS"/>
</dbReference>
<dbReference type="EMBL" id="JBJIAA010000010">
    <property type="protein sequence ID" value="MFL0251427.1"/>
    <property type="molecule type" value="Genomic_DNA"/>
</dbReference>
<dbReference type="PROSITE" id="PS01081">
    <property type="entry name" value="HTH_TETR_1"/>
    <property type="match status" value="1"/>
</dbReference>
<comment type="caution">
    <text evidence="4">The sequence shown here is derived from an EMBL/GenBank/DDBJ whole genome shotgun (WGS) entry which is preliminary data.</text>
</comment>
<dbReference type="PANTHER" id="PTHR43479:SF11">
    <property type="entry name" value="ACREF_ENVCD OPERON REPRESSOR-RELATED"/>
    <property type="match status" value="1"/>
</dbReference>
<dbReference type="PRINTS" id="PR00455">
    <property type="entry name" value="HTHTETR"/>
</dbReference>
<evidence type="ECO:0000256" key="1">
    <source>
        <dbReference type="ARBA" id="ARBA00023125"/>
    </source>
</evidence>
<dbReference type="RefSeq" id="WP_406788082.1">
    <property type="nucleotide sequence ID" value="NZ_JBJIAA010000010.1"/>
</dbReference>
<dbReference type="PANTHER" id="PTHR43479">
    <property type="entry name" value="ACREF/ENVCD OPERON REPRESSOR-RELATED"/>
    <property type="match status" value="1"/>
</dbReference>
<feature type="DNA-binding region" description="H-T-H motif" evidence="2">
    <location>
        <begin position="39"/>
        <end position="58"/>
    </location>
</feature>
<keyword evidence="1 2" id="KW-0238">DNA-binding</keyword>
<gene>
    <name evidence="4" type="ORF">ACJDT4_13475</name>
</gene>
<accession>A0ABW8TG86</accession>
<sequence>MGNDKSVRIPQQKRSIEKKEKITSAAYKLFCEKGYYNTSTPEIASEAGVSVGCLYSYFKDKRTIFIELIQNFYGDNFEILSKNLPKSNLNLEDGIREIINIVIKNHEKYKGFFRELTVLCYYDTEIAKLSDKLDEKLNMISLEYVKHYKDLIKVKDYEAAVIVVTGIIDSITHRISFHETSVDKERILNEGINAILKYLFAENLND</sequence>
<dbReference type="InterPro" id="IPR001647">
    <property type="entry name" value="HTH_TetR"/>
</dbReference>
<proteinExistence type="predicted"/>
<reference evidence="4 5" key="1">
    <citation type="submission" date="2024-11" db="EMBL/GenBank/DDBJ databases">
        <authorList>
            <person name="Heng Y.C."/>
            <person name="Lim A.C.H."/>
            <person name="Lee J.K.Y."/>
            <person name="Kittelmann S."/>
        </authorList>
    </citation>
    <scope>NUCLEOTIDE SEQUENCE [LARGE SCALE GENOMIC DNA]</scope>
    <source>
        <strain evidence="4 5">WILCCON 0114</strain>
    </source>
</reference>
<feature type="domain" description="HTH tetR-type" evidence="3">
    <location>
        <begin position="16"/>
        <end position="76"/>
    </location>
</feature>
<dbReference type="Pfam" id="PF00440">
    <property type="entry name" value="TetR_N"/>
    <property type="match status" value="1"/>
</dbReference>
<dbReference type="Proteomes" id="UP001623592">
    <property type="component" value="Unassembled WGS sequence"/>
</dbReference>
<dbReference type="SUPFAM" id="SSF46689">
    <property type="entry name" value="Homeodomain-like"/>
    <property type="match status" value="1"/>
</dbReference>
<dbReference type="PROSITE" id="PS50977">
    <property type="entry name" value="HTH_TETR_2"/>
    <property type="match status" value="1"/>
</dbReference>
<protein>
    <submittedName>
        <fullName evidence="4">TetR/AcrR family transcriptional regulator</fullName>
    </submittedName>
</protein>
<evidence type="ECO:0000256" key="2">
    <source>
        <dbReference type="PROSITE-ProRule" id="PRU00335"/>
    </source>
</evidence>
<keyword evidence="5" id="KW-1185">Reference proteome</keyword>
<evidence type="ECO:0000313" key="5">
    <source>
        <dbReference type="Proteomes" id="UP001623592"/>
    </source>
</evidence>
<name>A0ABW8TG86_9CLOT</name>
<dbReference type="InterPro" id="IPR050624">
    <property type="entry name" value="HTH-type_Tx_Regulator"/>
</dbReference>
<dbReference type="Gene3D" id="1.10.357.10">
    <property type="entry name" value="Tetracycline Repressor, domain 2"/>
    <property type="match status" value="1"/>
</dbReference>
<organism evidence="4 5">
    <name type="scientific">Clostridium neuense</name>
    <dbReference type="NCBI Taxonomy" id="1728934"/>
    <lineage>
        <taxon>Bacteria</taxon>
        <taxon>Bacillati</taxon>
        <taxon>Bacillota</taxon>
        <taxon>Clostridia</taxon>
        <taxon>Eubacteriales</taxon>
        <taxon>Clostridiaceae</taxon>
        <taxon>Clostridium</taxon>
    </lineage>
</organism>
<evidence type="ECO:0000313" key="4">
    <source>
        <dbReference type="EMBL" id="MFL0251427.1"/>
    </source>
</evidence>
<dbReference type="Gene3D" id="1.10.10.60">
    <property type="entry name" value="Homeodomain-like"/>
    <property type="match status" value="1"/>
</dbReference>
<evidence type="ECO:0000259" key="3">
    <source>
        <dbReference type="PROSITE" id="PS50977"/>
    </source>
</evidence>